<evidence type="ECO:0000313" key="2">
    <source>
        <dbReference type="EMBL" id="OUJ68406.1"/>
    </source>
</evidence>
<protein>
    <recommendedName>
        <fullName evidence="1">DUF6273 domain-containing protein</fullName>
    </recommendedName>
</protein>
<evidence type="ECO:0000259" key="1">
    <source>
        <dbReference type="Pfam" id="PF19789"/>
    </source>
</evidence>
<gene>
    <name evidence="2" type="ORF">BXP70_27900</name>
</gene>
<dbReference type="AlphaFoldDB" id="A0A243W5C3"/>
<dbReference type="Pfam" id="PF19789">
    <property type="entry name" value="DUF6273"/>
    <property type="match status" value="1"/>
</dbReference>
<name>A0A243W5C3_9BACT</name>
<reference evidence="2 3" key="1">
    <citation type="submission" date="2017-01" db="EMBL/GenBank/DDBJ databases">
        <title>A new Hymenobacter.</title>
        <authorList>
            <person name="Liang Y."/>
            <person name="Feng F."/>
        </authorList>
    </citation>
    <scope>NUCLEOTIDE SEQUENCE [LARGE SCALE GENOMIC DNA]</scope>
    <source>
        <strain evidence="2">MIMBbqt21</strain>
    </source>
</reference>
<proteinExistence type="predicted"/>
<accession>A0A243W5C3</accession>
<comment type="caution">
    <text evidence="2">The sequence shown here is derived from an EMBL/GenBank/DDBJ whole genome shotgun (WGS) entry which is preliminary data.</text>
</comment>
<organism evidence="2 3">
    <name type="scientific">Hymenobacter crusticola</name>
    <dbReference type="NCBI Taxonomy" id="1770526"/>
    <lineage>
        <taxon>Bacteria</taxon>
        <taxon>Pseudomonadati</taxon>
        <taxon>Bacteroidota</taxon>
        <taxon>Cytophagia</taxon>
        <taxon>Cytophagales</taxon>
        <taxon>Hymenobacteraceae</taxon>
        <taxon>Hymenobacter</taxon>
    </lineage>
</organism>
<dbReference type="OrthoDB" id="384490at2"/>
<dbReference type="InterPro" id="IPR046240">
    <property type="entry name" value="DUF6273"/>
</dbReference>
<keyword evidence="3" id="KW-1185">Reference proteome</keyword>
<dbReference type="Proteomes" id="UP000194873">
    <property type="component" value="Unassembled WGS sequence"/>
</dbReference>
<sequence length="210" mass="23753">MTKGDLIVLGPYQWRVLTLQDHAALLITDVIVELRWYHEQFVDVTWAECAVRHYLNQEFYHTLGPDEQARILPVTNRNPDNPWFHTPGGQDTVDRIFLLSLEEVCAYFGDSGAKLRTKGRQSWQIDDEHNARRQATYGADAHWWRLRSPGYYGRTAASVSASGAVYVRGNGVHGRPRDGGGIRPALWLKLLEHAPTTSSMTISAADRNPL</sequence>
<feature type="domain" description="DUF6273" evidence="1">
    <location>
        <begin position="24"/>
        <end position="189"/>
    </location>
</feature>
<dbReference type="RefSeq" id="WP_086597397.1">
    <property type="nucleotide sequence ID" value="NZ_MTSE01000050.1"/>
</dbReference>
<dbReference type="EMBL" id="MTSE01000050">
    <property type="protein sequence ID" value="OUJ68406.1"/>
    <property type="molecule type" value="Genomic_DNA"/>
</dbReference>
<evidence type="ECO:0000313" key="3">
    <source>
        <dbReference type="Proteomes" id="UP000194873"/>
    </source>
</evidence>